<dbReference type="STRING" id="1397694.GCA_000702585_03016"/>
<reference evidence="8 9" key="1">
    <citation type="submission" date="2018-06" db="EMBL/GenBank/DDBJ databases">
        <authorList>
            <consortium name="Pathogen Informatics"/>
            <person name="Doyle S."/>
        </authorList>
    </citation>
    <scope>NUCLEOTIDE SEQUENCE [LARGE SCALE GENOMIC DNA]</scope>
    <source>
        <strain evidence="8 9">NCTC13163</strain>
    </source>
</reference>
<dbReference type="GO" id="GO:0015833">
    <property type="term" value="P:peptide transport"/>
    <property type="evidence" value="ECO:0007669"/>
    <property type="project" value="UniProtKB-KW"/>
</dbReference>
<dbReference type="CDD" id="cd08504">
    <property type="entry name" value="PBP2_OppA"/>
    <property type="match status" value="1"/>
</dbReference>
<dbReference type="InterPro" id="IPR000914">
    <property type="entry name" value="SBP_5_dom"/>
</dbReference>
<feature type="domain" description="Solute-binding protein family 5" evidence="7">
    <location>
        <begin position="83"/>
        <end position="461"/>
    </location>
</feature>
<protein>
    <submittedName>
        <fullName evidence="8">Stage 0 sporulation protein KA</fullName>
    </submittedName>
</protein>
<dbReference type="Gene3D" id="3.40.190.10">
    <property type="entry name" value="Periplasmic binding protein-like II"/>
    <property type="match status" value="1"/>
</dbReference>
<keyword evidence="4 6" id="KW-0732">Signal</keyword>
<feature type="chain" id="PRO_5039420807" evidence="6">
    <location>
        <begin position="22"/>
        <end position="542"/>
    </location>
</feature>
<name>A0A377FWB1_9BACL</name>
<evidence type="ECO:0000256" key="1">
    <source>
        <dbReference type="ARBA" id="ARBA00004196"/>
    </source>
</evidence>
<organism evidence="8 9">
    <name type="scientific">Exiguobacterium aurantiacum</name>
    <dbReference type="NCBI Taxonomy" id="33987"/>
    <lineage>
        <taxon>Bacteria</taxon>
        <taxon>Bacillati</taxon>
        <taxon>Bacillota</taxon>
        <taxon>Bacilli</taxon>
        <taxon>Bacillales</taxon>
        <taxon>Bacillales Family XII. Incertae Sedis</taxon>
        <taxon>Exiguobacterium</taxon>
    </lineage>
</organism>
<dbReference type="InterPro" id="IPR039424">
    <property type="entry name" value="SBP_5"/>
</dbReference>
<dbReference type="GO" id="GO:0030288">
    <property type="term" value="C:outer membrane-bounded periplasmic space"/>
    <property type="evidence" value="ECO:0007669"/>
    <property type="project" value="UniProtKB-ARBA"/>
</dbReference>
<comment type="similarity">
    <text evidence="2">Belongs to the bacterial solute-binding protein 5 family.</text>
</comment>
<proteinExistence type="inferred from homology"/>
<dbReference type="PROSITE" id="PS51257">
    <property type="entry name" value="PROKAR_LIPOPROTEIN"/>
    <property type="match status" value="1"/>
</dbReference>
<sequence>MRNKKWLALSGVALLATAACGGNEDSSSSSDGSSSSDAKKEVTFVSATDLPQLDPTLTTDSTSIIVTNNVFEGLYRLDENNQPTPGIAEDVEVSEDGLTYTFKLRDANWSDGSPITAEDFVYSWKRALNPETGAEYAYILQDLKNANSILAGEAALDDLGVKAVDEKTLEVQLEAPAPYFLGLTGFPTYMPQKQEFVEEQGEAFASTVDKTLYNGPYVLDSWQDNTGWVYKKNPEYWDADNVKMETINVKVVKDVSTGVNLFESGEADYTLLSSEFVPQFQDSEEFKTRADARINFLRFNQKNEALQNVNIREALAKGFDKQGVTDVILTDGSQPANFIVAKDFTYTSDGADFREKYPDLLSYNVDEAKAAWEKGLSELGVETIELEFLSRDEEAFKKVNEFIKGELEKNLPGLTLNIKQQPFKNFLELEGAGDYDVSAAGWGPDYQDPMTYLDMWVTDGPFNRMAYSNDEYDQLVQSAKKEADEMKRWETMQEAERVLLEEDFAIAPIYQKGEAYLERTNIENMYRHPFGADASFKWLDVN</sequence>
<evidence type="ECO:0000259" key="7">
    <source>
        <dbReference type="Pfam" id="PF00496"/>
    </source>
</evidence>
<dbReference type="Pfam" id="PF00496">
    <property type="entry name" value="SBP_bac_5"/>
    <property type="match status" value="1"/>
</dbReference>
<evidence type="ECO:0000313" key="9">
    <source>
        <dbReference type="Proteomes" id="UP000254060"/>
    </source>
</evidence>
<dbReference type="EMBL" id="UGGP01000001">
    <property type="protein sequence ID" value="STO09132.1"/>
    <property type="molecule type" value="Genomic_DNA"/>
</dbReference>
<dbReference type="Gene3D" id="3.90.76.10">
    <property type="entry name" value="Dipeptide-binding Protein, Domain 1"/>
    <property type="match status" value="1"/>
</dbReference>
<dbReference type="FunFam" id="3.90.76.10:FF:000001">
    <property type="entry name" value="Oligopeptide ABC transporter substrate-binding protein"/>
    <property type="match status" value="1"/>
</dbReference>
<evidence type="ECO:0000313" key="8">
    <source>
        <dbReference type="EMBL" id="STO09132.1"/>
    </source>
</evidence>
<dbReference type="PANTHER" id="PTHR30290">
    <property type="entry name" value="PERIPLASMIC BINDING COMPONENT OF ABC TRANSPORTER"/>
    <property type="match status" value="1"/>
</dbReference>
<evidence type="ECO:0000256" key="3">
    <source>
        <dbReference type="ARBA" id="ARBA00022448"/>
    </source>
</evidence>
<dbReference type="InterPro" id="IPR030678">
    <property type="entry name" value="Peptide/Ni-bd"/>
</dbReference>
<dbReference type="GO" id="GO:1904680">
    <property type="term" value="F:peptide transmembrane transporter activity"/>
    <property type="evidence" value="ECO:0007669"/>
    <property type="project" value="TreeGrafter"/>
</dbReference>
<keyword evidence="5" id="KW-0653">Protein transport</keyword>
<evidence type="ECO:0000256" key="5">
    <source>
        <dbReference type="ARBA" id="ARBA00022856"/>
    </source>
</evidence>
<dbReference type="Proteomes" id="UP000254060">
    <property type="component" value="Unassembled WGS sequence"/>
</dbReference>
<dbReference type="Gene3D" id="3.10.105.10">
    <property type="entry name" value="Dipeptide-binding Protein, Domain 3"/>
    <property type="match status" value="1"/>
</dbReference>
<gene>
    <name evidence="8" type="primary">oppA_3</name>
    <name evidence="8" type="ORF">NCTC13163_02531</name>
</gene>
<dbReference type="RefSeq" id="WP_029336024.1">
    <property type="nucleotide sequence ID" value="NZ_UGGP01000001.1"/>
</dbReference>
<dbReference type="GO" id="GO:0043190">
    <property type="term" value="C:ATP-binding cassette (ABC) transporter complex"/>
    <property type="evidence" value="ECO:0007669"/>
    <property type="project" value="InterPro"/>
</dbReference>
<comment type="subcellular location">
    <subcellularLocation>
        <location evidence="1">Cell envelope</location>
    </subcellularLocation>
</comment>
<dbReference type="OrthoDB" id="9801912at2"/>
<keyword evidence="3" id="KW-0813">Transport</keyword>
<feature type="signal peptide" evidence="6">
    <location>
        <begin position="1"/>
        <end position="21"/>
    </location>
</feature>
<dbReference type="AlphaFoldDB" id="A0A377FWB1"/>
<accession>A0A377FWB1</accession>
<dbReference type="FunFam" id="3.10.105.10:FF:000001">
    <property type="entry name" value="Oligopeptide ABC transporter, oligopeptide-binding protein"/>
    <property type="match status" value="1"/>
</dbReference>
<dbReference type="PANTHER" id="PTHR30290:SF10">
    <property type="entry name" value="PERIPLASMIC OLIGOPEPTIDE-BINDING PROTEIN-RELATED"/>
    <property type="match status" value="1"/>
</dbReference>
<evidence type="ECO:0000256" key="2">
    <source>
        <dbReference type="ARBA" id="ARBA00005695"/>
    </source>
</evidence>
<evidence type="ECO:0000256" key="6">
    <source>
        <dbReference type="SAM" id="SignalP"/>
    </source>
</evidence>
<dbReference type="SUPFAM" id="SSF53850">
    <property type="entry name" value="Periplasmic binding protein-like II"/>
    <property type="match status" value="1"/>
</dbReference>
<dbReference type="PIRSF" id="PIRSF002741">
    <property type="entry name" value="MppA"/>
    <property type="match status" value="1"/>
</dbReference>
<keyword evidence="5" id="KW-0571">Peptide transport</keyword>
<evidence type="ECO:0000256" key="4">
    <source>
        <dbReference type="ARBA" id="ARBA00022729"/>
    </source>
</evidence>